<keyword evidence="4" id="KW-1185">Reference proteome</keyword>
<evidence type="ECO:0000313" key="3">
    <source>
        <dbReference type="EnsemblFungi" id="MVLG_03745T0"/>
    </source>
</evidence>
<dbReference type="HOGENOM" id="CLU_1190652_0_0_1"/>
<protein>
    <recommendedName>
        <fullName evidence="1">Helitron helicase-like domain-containing protein</fullName>
    </recommendedName>
</protein>
<dbReference type="OrthoDB" id="3366231at2759"/>
<dbReference type="EMBL" id="AEIJ01000365">
    <property type="status" value="NOT_ANNOTATED_CDS"/>
    <property type="molecule type" value="Genomic_DNA"/>
</dbReference>
<dbReference type="Proteomes" id="UP000017200">
    <property type="component" value="Unassembled WGS sequence"/>
</dbReference>
<dbReference type="STRING" id="683840.U5H951"/>
<accession>U5H951</accession>
<organism evidence="2">
    <name type="scientific">Microbotryum lychnidis-dioicae (strain p1A1 Lamole / MvSl-1064)</name>
    <name type="common">Anther smut fungus</name>
    <dbReference type="NCBI Taxonomy" id="683840"/>
    <lineage>
        <taxon>Eukaryota</taxon>
        <taxon>Fungi</taxon>
        <taxon>Dikarya</taxon>
        <taxon>Basidiomycota</taxon>
        <taxon>Pucciniomycotina</taxon>
        <taxon>Microbotryomycetes</taxon>
        <taxon>Microbotryales</taxon>
        <taxon>Microbotryaceae</taxon>
        <taxon>Microbotryum</taxon>
    </lineage>
</organism>
<reference evidence="3" key="4">
    <citation type="submission" date="2015-06" db="UniProtKB">
        <authorList>
            <consortium name="EnsemblFungi"/>
        </authorList>
    </citation>
    <scope>IDENTIFICATION</scope>
</reference>
<dbReference type="AlphaFoldDB" id="U5H951"/>
<proteinExistence type="predicted"/>
<name>U5H951_USTV1</name>
<sequence length="233" mass="26078">MTDTPRSRPIDSTYLQLDQKNLRLTTSQGIISLTPNQVGCSVILGSTFKNRPRESTQRYQDAMACVVKHGMPSLFIMVTCNPEWPEIKAALGPNDQACNRDYYLNDDDFDRSSLLTNMTVAELLAFDVAPADASLHIELSKDEPTQYSTLTYPTLQTRDAFLATDALINARKKGYRSLAVGSTCLPLGADRLWSEYDRAKDVQSWALRAQRWMDKLSLSTKLTADVSLSHVAY</sequence>
<dbReference type="EnsemblFungi" id="MVLG_03745T0">
    <property type="protein sequence ID" value="MVLG_03745T0"/>
    <property type="gene ID" value="MVLG_03745"/>
</dbReference>
<dbReference type="EMBL" id="GL541679">
    <property type="protein sequence ID" value="KDE05933.1"/>
    <property type="molecule type" value="Genomic_DNA"/>
</dbReference>
<gene>
    <name evidence="2" type="ORF">MVLG_03745</name>
</gene>
<evidence type="ECO:0000313" key="2">
    <source>
        <dbReference type="EMBL" id="KDE05933.1"/>
    </source>
</evidence>
<dbReference type="Pfam" id="PF14214">
    <property type="entry name" value="Helitron_like_N"/>
    <property type="match status" value="1"/>
</dbReference>
<feature type="domain" description="Helitron helicase-like" evidence="1">
    <location>
        <begin position="35"/>
        <end position="97"/>
    </location>
</feature>
<evidence type="ECO:0000313" key="4">
    <source>
        <dbReference type="Proteomes" id="UP000017200"/>
    </source>
</evidence>
<reference evidence="2" key="2">
    <citation type="submission" date="2010-11" db="EMBL/GenBank/DDBJ databases">
        <authorList>
            <consortium name="The Broad Institute Genome Sequencing Platform"/>
            <person name="Earl A."/>
            <person name="Ward D."/>
            <person name="Feldgarden M."/>
            <person name="Gevers D."/>
            <person name="Butler R."/>
            <person name="Young S.K."/>
            <person name="Zeng Q."/>
            <person name="Gargeya S."/>
            <person name="Fitzgerald M."/>
            <person name="Haas B."/>
            <person name="Abouelleil A."/>
            <person name="Alvarado L."/>
            <person name="Arachchi H.M."/>
            <person name="Berlin A."/>
            <person name="Brown A."/>
            <person name="Chapman S.B."/>
            <person name="Chen Z."/>
            <person name="Dunbar C."/>
            <person name="Freedman E."/>
            <person name="Gearin G."/>
            <person name="Gellesch M."/>
            <person name="Goldberg J."/>
            <person name="Griggs A."/>
            <person name="Gujja S."/>
            <person name="Heilman E."/>
            <person name="Heiman D."/>
            <person name="Howarth C."/>
            <person name="Larson L."/>
            <person name="Lui A."/>
            <person name="MacDonald P.J.P."/>
            <person name="Mehta T."/>
            <person name="Montmayeur A."/>
            <person name="Murphy C."/>
            <person name="Neiman D."/>
            <person name="Pearson M."/>
            <person name="Priest M."/>
            <person name="Roberts A."/>
            <person name="Saif S."/>
            <person name="Shea T."/>
            <person name="Shenoy N."/>
            <person name="Sisk P."/>
            <person name="Stolte C."/>
            <person name="Sykes S."/>
            <person name="White J."/>
            <person name="Yandava C."/>
            <person name="Wortman J."/>
            <person name="Nusbaum C."/>
            <person name="Birren B."/>
        </authorList>
    </citation>
    <scope>NUCLEOTIDE SEQUENCE</scope>
    <source>
        <strain evidence="2">P1A1 Lamole</strain>
    </source>
</reference>
<reference evidence="2 4" key="3">
    <citation type="journal article" date="2015" name="BMC Genomics">
        <title>Sex and parasites: genomic and transcriptomic analysis of Microbotryum lychnidis-dioicae, the biotrophic and plant-castrating anther smut fungus.</title>
        <authorList>
            <person name="Perlin M.H."/>
            <person name="Amselem J."/>
            <person name="Fontanillas E."/>
            <person name="Toh S.S."/>
            <person name="Chen Z."/>
            <person name="Goldberg J."/>
            <person name="Duplessis S."/>
            <person name="Henrissat B."/>
            <person name="Young S."/>
            <person name="Zeng Q."/>
            <person name="Aguileta G."/>
            <person name="Petit E."/>
            <person name="Badouin H."/>
            <person name="Andrews J."/>
            <person name="Razeeq D."/>
            <person name="Gabaldon T."/>
            <person name="Quesneville H."/>
            <person name="Giraud T."/>
            <person name="Hood M.E."/>
            <person name="Schultz D.J."/>
            <person name="Cuomo C.A."/>
        </authorList>
    </citation>
    <scope>NUCLEOTIDE SEQUENCE [LARGE SCALE GENOMIC DNA]</scope>
    <source>
        <strain evidence="4">p1A1 Lamole</strain>
        <strain evidence="2">P1A1 Lamole</strain>
    </source>
</reference>
<dbReference type="InterPro" id="IPR025476">
    <property type="entry name" value="Helitron_helicase-like"/>
</dbReference>
<evidence type="ECO:0000259" key="1">
    <source>
        <dbReference type="Pfam" id="PF14214"/>
    </source>
</evidence>
<dbReference type="InParanoid" id="U5H951"/>
<reference evidence="4" key="1">
    <citation type="submission" date="2010-11" db="EMBL/GenBank/DDBJ databases">
        <title>The genome sequence of Microbotryum violaceum strain p1A1 Lamole.</title>
        <authorList>
            <person name="Cuomo C."/>
            <person name="Perlin M."/>
            <person name="Young S.K."/>
            <person name="Zeng Q."/>
            <person name="Gargeya S."/>
            <person name="Alvarado L."/>
            <person name="Berlin A."/>
            <person name="Chapman S.B."/>
            <person name="Chen Z."/>
            <person name="Freedman E."/>
            <person name="Gellesch M."/>
            <person name="Goldberg J."/>
            <person name="Griggs A."/>
            <person name="Gujja S."/>
            <person name="Heilman E."/>
            <person name="Heiman D."/>
            <person name="Howarth C."/>
            <person name="Mehta T."/>
            <person name="Neiman D."/>
            <person name="Pearson M."/>
            <person name="Roberts A."/>
            <person name="Saif S."/>
            <person name="Shea T."/>
            <person name="Shenoy N."/>
            <person name="Sisk P."/>
            <person name="Stolte C."/>
            <person name="Sykes S."/>
            <person name="White J."/>
            <person name="Yandava C."/>
            <person name="Haas B."/>
            <person name="Nusbaum C."/>
            <person name="Birren B."/>
        </authorList>
    </citation>
    <scope>NUCLEOTIDE SEQUENCE [LARGE SCALE GENOMIC DNA]</scope>
    <source>
        <strain evidence="4">p1A1 Lamole</strain>
    </source>
</reference>